<dbReference type="Gene3D" id="3.10.129.10">
    <property type="entry name" value="Hotdog Thioesterase"/>
    <property type="match status" value="1"/>
</dbReference>
<dbReference type="PANTHER" id="PTHR28152">
    <property type="entry name" value="HYDROXYACYL-THIOESTER DEHYDRATASE TYPE 2, MITOCHONDRIAL"/>
    <property type="match status" value="1"/>
</dbReference>
<dbReference type="RefSeq" id="WP_008617019.1">
    <property type="nucleotide sequence ID" value="NZ_AONQ01000023.1"/>
</dbReference>
<dbReference type="InterPro" id="IPR039569">
    <property type="entry name" value="FAS1-like_DH_region"/>
</dbReference>
<dbReference type="EMBL" id="AONQ01000023">
    <property type="protein sequence ID" value="EME70052.1"/>
    <property type="molecule type" value="Genomic_DNA"/>
</dbReference>
<organism evidence="2 3">
    <name type="scientific">Paramagnetospirillum caucaseum</name>
    <dbReference type="NCBI Taxonomy" id="1244869"/>
    <lineage>
        <taxon>Bacteria</taxon>
        <taxon>Pseudomonadati</taxon>
        <taxon>Pseudomonadota</taxon>
        <taxon>Alphaproteobacteria</taxon>
        <taxon>Rhodospirillales</taxon>
        <taxon>Magnetospirillaceae</taxon>
        <taxon>Paramagnetospirillum</taxon>
    </lineage>
</organism>
<dbReference type="Pfam" id="PF13452">
    <property type="entry name" value="FAS1_DH_region"/>
    <property type="match status" value="1"/>
</dbReference>
<reference evidence="2 3" key="1">
    <citation type="journal article" date="2014" name="Genome Announc.">
        <title>Draft Genome Sequence of Magnetospirillum sp. Strain SO-1, a Freshwater Magnetotactic Bacterium Isolated from the Ol'khovka River, Russia.</title>
        <authorList>
            <person name="Grouzdev D.S."/>
            <person name="Dziuba M.V."/>
            <person name="Sukhacheva M.S."/>
            <person name="Mardanov A.V."/>
            <person name="Beletskiy A.V."/>
            <person name="Kuznetsov B.B."/>
            <person name="Skryabin K.G."/>
        </authorList>
    </citation>
    <scope>NUCLEOTIDE SEQUENCE [LARGE SCALE GENOMIC DNA]</scope>
    <source>
        <strain evidence="2 3">SO-1</strain>
    </source>
</reference>
<evidence type="ECO:0000259" key="1">
    <source>
        <dbReference type="Pfam" id="PF13452"/>
    </source>
</evidence>
<gene>
    <name evidence="2" type="ORF">H261_10234</name>
</gene>
<keyword evidence="3" id="KW-1185">Reference proteome</keyword>
<dbReference type="OrthoDB" id="7183822at2"/>
<protein>
    <recommendedName>
        <fullName evidence="1">FAS1-like dehydratase domain-containing protein</fullName>
    </recommendedName>
</protein>
<dbReference type="InterPro" id="IPR029069">
    <property type="entry name" value="HotDog_dom_sf"/>
</dbReference>
<sequence>MNLADWIGRTEILHDLAAPAPLGGLAATLDHAEPPWTAGEVPPLGHWLYFLPRALQRDIAADGHPHKGGFLPPVELPRRMWAGGEFTFTVPIPVGAAITRRSTIADVTEKTGRSGPMVFVRVEHEISTGSGSALTETHHIVYRAAPRPGDAPPPPEAAPAGAAWRRTVRPDIVLLFRYSALTFNGHRIHYDRDYCRDVEGYPGLIVHGPLIATLLMDLFLRHNSGARVTGFRFRAKRPLFDIHPFEVCGRPVPGGAELWAVDHQGDLAMSAEVEAA</sequence>
<evidence type="ECO:0000313" key="3">
    <source>
        <dbReference type="Proteomes" id="UP000011744"/>
    </source>
</evidence>
<dbReference type="GO" id="GO:0019171">
    <property type="term" value="F:(3R)-hydroxyacyl-[acyl-carrier-protein] dehydratase activity"/>
    <property type="evidence" value="ECO:0007669"/>
    <property type="project" value="TreeGrafter"/>
</dbReference>
<name>M2ZRT4_9PROT</name>
<feature type="domain" description="FAS1-like dehydratase" evidence="1">
    <location>
        <begin position="71"/>
        <end position="134"/>
    </location>
</feature>
<dbReference type="Proteomes" id="UP000011744">
    <property type="component" value="Unassembled WGS sequence"/>
</dbReference>
<dbReference type="eggNOG" id="COG3777">
    <property type="taxonomic scope" value="Bacteria"/>
</dbReference>
<dbReference type="STRING" id="1244869.H261_10234"/>
<dbReference type="PANTHER" id="PTHR28152:SF1">
    <property type="entry name" value="HYDROXYACYL-THIOESTER DEHYDRATASE TYPE 2, MITOCHONDRIAL"/>
    <property type="match status" value="1"/>
</dbReference>
<comment type="caution">
    <text evidence="2">The sequence shown here is derived from an EMBL/GenBank/DDBJ whole genome shotgun (WGS) entry which is preliminary data.</text>
</comment>
<dbReference type="PATRIC" id="fig|1244869.3.peg.2073"/>
<dbReference type="SUPFAM" id="SSF54637">
    <property type="entry name" value="Thioesterase/thiol ester dehydrase-isomerase"/>
    <property type="match status" value="2"/>
</dbReference>
<accession>M2ZRT4</accession>
<evidence type="ECO:0000313" key="2">
    <source>
        <dbReference type="EMBL" id="EME70052.1"/>
    </source>
</evidence>
<dbReference type="InterPro" id="IPR052741">
    <property type="entry name" value="Mitochondrial_HTD2"/>
</dbReference>
<proteinExistence type="predicted"/>
<dbReference type="AlphaFoldDB" id="M2ZRT4"/>